<evidence type="ECO:0000313" key="2">
    <source>
        <dbReference type="Proteomes" id="UP001604336"/>
    </source>
</evidence>
<dbReference type="AlphaFoldDB" id="A0ABD1RVP8"/>
<comment type="caution">
    <text evidence="1">The sequence shown here is derived from an EMBL/GenBank/DDBJ whole genome shotgun (WGS) entry which is preliminary data.</text>
</comment>
<reference evidence="2" key="1">
    <citation type="submission" date="2024-07" db="EMBL/GenBank/DDBJ databases">
        <title>Two chromosome-level genome assemblies of Korean endemic species Abeliophyllum distichum and Forsythia ovata (Oleaceae).</title>
        <authorList>
            <person name="Jang H."/>
        </authorList>
    </citation>
    <scope>NUCLEOTIDE SEQUENCE [LARGE SCALE GENOMIC DNA]</scope>
</reference>
<protein>
    <submittedName>
        <fullName evidence="1">Uncharacterized protein</fullName>
    </submittedName>
</protein>
<proteinExistence type="predicted"/>
<evidence type="ECO:0000313" key="1">
    <source>
        <dbReference type="EMBL" id="KAL2492089.1"/>
    </source>
</evidence>
<name>A0ABD1RVP8_9LAMI</name>
<organism evidence="1 2">
    <name type="scientific">Abeliophyllum distichum</name>
    <dbReference type="NCBI Taxonomy" id="126358"/>
    <lineage>
        <taxon>Eukaryota</taxon>
        <taxon>Viridiplantae</taxon>
        <taxon>Streptophyta</taxon>
        <taxon>Embryophyta</taxon>
        <taxon>Tracheophyta</taxon>
        <taxon>Spermatophyta</taxon>
        <taxon>Magnoliopsida</taxon>
        <taxon>eudicotyledons</taxon>
        <taxon>Gunneridae</taxon>
        <taxon>Pentapetalae</taxon>
        <taxon>asterids</taxon>
        <taxon>lamiids</taxon>
        <taxon>Lamiales</taxon>
        <taxon>Oleaceae</taxon>
        <taxon>Forsythieae</taxon>
        <taxon>Abeliophyllum</taxon>
    </lineage>
</organism>
<sequence>MGRQDKDQPLQPVQPPIREINTIFGGPHPGGSSNNSQKRYIREAKAPTNFNYKLHTHPMGTRRTNLITLFSNDAVGVHFSHNDGLVVRAAVARNALENDVSGL</sequence>
<dbReference type="EMBL" id="JBFOLK010000008">
    <property type="protein sequence ID" value="KAL2492089.1"/>
    <property type="molecule type" value="Genomic_DNA"/>
</dbReference>
<dbReference type="Proteomes" id="UP001604336">
    <property type="component" value="Unassembled WGS sequence"/>
</dbReference>
<accession>A0ABD1RVP8</accession>
<gene>
    <name evidence="1" type="ORF">Adt_27717</name>
</gene>
<keyword evidence="2" id="KW-1185">Reference proteome</keyword>